<comment type="caution">
    <text evidence="3">The sequence shown here is derived from an EMBL/GenBank/DDBJ whole genome shotgun (WGS) entry which is preliminary data.</text>
</comment>
<evidence type="ECO:0000313" key="4">
    <source>
        <dbReference type="Proteomes" id="UP000240978"/>
    </source>
</evidence>
<gene>
    <name evidence="3" type="ORF">CLV42_103525</name>
</gene>
<dbReference type="PANTHER" id="PTHR42776">
    <property type="entry name" value="SERINE PEPTIDASE S9 FAMILY MEMBER"/>
    <property type="match status" value="1"/>
</dbReference>
<dbReference type="GO" id="GO:0006508">
    <property type="term" value="P:proteolysis"/>
    <property type="evidence" value="ECO:0007669"/>
    <property type="project" value="InterPro"/>
</dbReference>
<protein>
    <submittedName>
        <fullName evidence="3">Prolyl oligopeptidase family protein</fullName>
    </submittedName>
</protein>
<evidence type="ECO:0000313" key="3">
    <source>
        <dbReference type="EMBL" id="PSL33542.1"/>
    </source>
</evidence>
<organism evidence="3 4">
    <name type="scientific">Chitinophaga ginsengisoli</name>
    <dbReference type="NCBI Taxonomy" id="363837"/>
    <lineage>
        <taxon>Bacteria</taxon>
        <taxon>Pseudomonadati</taxon>
        <taxon>Bacteroidota</taxon>
        <taxon>Chitinophagia</taxon>
        <taxon>Chitinophagales</taxon>
        <taxon>Chitinophagaceae</taxon>
        <taxon>Chitinophaga</taxon>
    </lineage>
</organism>
<dbReference type="RefSeq" id="WP_106601841.1">
    <property type="nucleotide sequence ID" value="NZ_PYGK01000003.1"/>
</dbReference>
<dbReference type="SUPFAM" id="SSF53474">
    <property type="entry name" value="alpha/beta-Hydrolases"/>
    <property type="match status" value="1"/>
</dbReference>
<dbReference type="Proteomes" id="UP000240978">
    <property type="component" value="Unassembled WGS sequence"/>
</dbReference>
<dbReference type="OrthoDB" id="9812921at2"/>
<proteinExistence type="predicted"/>
<dbReference type="SUPFAM" id="SSF82171">
    <property type="entry name" value="DPP6 N-terminal domain-like"/>
    <property type="match status" value="1"/>
</dbReference>
<accession>A0A2P8GHU4</accession>
<evidence type="ECO:0000259" key="2">
    <source>
        <dbReference type="Pfam" id="PF00326"/>
    </source>
</evidence>
<evidence type="ECO:0000256" key="1">
    <source>
        <dbReference type="ARBA" id="ARBA00022801"/>
    </source>
</evidence>
<dbReference type="EMBL" id="PYGK01000003">
    <property type="protein sequence ID" value="PSL33542.1"/>
    <property type="molecule type" value="Genomic_DNA"/>
</dbReference>
<dbReference type="Gene3D" id="3.40.50.1820">
    <property type="entry name" value="alpha/beta hydrolase"/>
    <property type="match status" value="1"/>
</dbReference>
<dbReference type="GO" id="GO:0004252">
    <property type="term" value="F:serine-type endopeptidase activity"/>
    <property type="evidence" value="ECO:0007669"/>
    <property type="project" value="TreeGrafter"/>
</dbReference>
<dbReference type="InterPro" id="IPR029058">
    <property type="entry name" value="AB_hydrolase_fold"/>
</dbReference>
<dbReference type="Pfam" id="PF00326">
    <property type="entry name" value="Peptidase_S9"/>
    <property type="match status" value="1"/>
</dbReference>
<dbReference type="AlphaFoldDB" id="A0A2P8GHU4"/>
<keyword evidence="4" id="KW-1185">Reference proteome</keyword>
<feature type="domain" description="Peptidase S9 prolyl oligopeptidase catalytic" evidence="2">
    <location>
        <begin position="676"/>
        <end position="846"/>
    </location>
</feature>
<reference evidence="3 4" key="1">
    <citation type="submission" date="2018-03" db="EMBL/GenBank/DDBJ databases">
        <title>Genomic Encyclopedia of Archaeal and Bacterial Type Strains, Phase II (KMG-II): from individual species to whole genera.</title>
        <authorList>
            <person name="Goeker M."/>
        </authorList>
    </citation>
    <scope>NUCLEOTIDE SEQUENCE [LARGE SCALE GENOMIC DNA]</scope>
    <source>
        <strain evidence="3 4">DSM 18107</strain>
    </source>
</reference>
<sequence>MHFLRTIILIISCISITLAQKPTLDNGVYKTWDEIKFYEISNNGKYAYYYYGTENSSFKLMVNGLERPYKREFEAADRAIFSNINNKLIISTSQGICILNLETDLLHTIKEATDLKYPRDGIDSLIAYKVNNQMVVKNIITLEENHYKNAHRIYFNNQGSAIALLNDSSFQLINLIQNTDRIIYRGLPVENLLFSEDGKSLAFTIRNNNGIDIMYYKDRMDSAICLVSSRNNFIKHGYFLGDDALEFSPDGSLLYFKLLKTQLDPEIKEATIPANINIWSYKDCFLKSQKTFDASLENIKKYTTVINLSNRLVTQLENSDTFLLDRTVRNNYQLLRNYTNSDDSYWNEKEKTMYGLLDIRGGQKKVISAAANSKNISLSPNELFVAWFDSQSKNYYCYEIKTGLIRNLTKDIGVPLFYKARASEINPFDRINWLDNGRFIVICDKYDVWQVDPLNIKNPVCLTGGIGRRLGITFKLVSNPREIAKTANEDSLVIAGLNETTKFNGLFKIKTGETNDIDTTGLEPCLYYYPGIFYENNLEVKKARYSNMYILTKQTATQSPNIIVTKDFKKIFYISNLAPQKKYNWMTATLVRWKISPNFTGTGILYKPENFDSTKRYPIIFHYYETKSTELFKFQAPKLSVGDLKIAWYVSNGYLVFVPDIIHSTGQPGLSALNIVVSCANYLSKTYSWIDSTKMGLQGHSYGGYETNFITTHSNIFAAAQSSSGVTNLISMFGSLDAVGKSRAAFVEIGQINMGVPPWQNMSLYIENSPIFSVDKITTPLLIMHNADDKAVPFSQSLEFYLSLRRLKKPVWLIQYDGEGHVLGNTQTALDFTIRQQQFFDHYLKNKQSEFWMNN</sequence>
<keyword evidence="1" id="KW-0378">Hydrolase</keyword>
<dbReference type="InterPro" id="IPR001375">
    <property type="entry name" value="Peptidase_S9_cat"/>
</dbReference>
<name>A0A2P8GHU4_9BACT</name>
<dbReference type="PANTHER" id="PTHR42776:SF4">
    <property type="entry name" value="ACYLAMINO-ACID-RELEASING ENZYME"/>
    <property type="match status" value="1"/>
</dbReference>